<accession>A0A7W9DZY3</accession>
<keyword evidence="2" id="KW-0408">Iron</keyword>
<keyword evidence="2" id="KW-0503">Monooxygenase</keyword>
<evidence type="ECO:0008006" key="5">
    <source>
        <dbReference type="Google" id="ProtNLM"/>
    </source>
</evidence>
<dbReference type="InterPro" id="IPR036396">
    <property type="entry name" value="Cyt_P450_sf"/>
</dbReference>
<gene>
    <name evidence="3" type="ORF">HDE68_002630</name>
</gene>
<keyword evidence="2" id="KW-0479">Metal-binding</keyword>
<dbReference type="Proteomes" id="UP000537204">
    <property type="component" value="Unassembled WGS sequence"/>
</dbReference>
<proteinExistence type="inferred from homology"/>
<evidence type="ECO:0000313" key="4">
    <source>
        <dbReference type="Proteomes" id="UP000537204"/>
    </source>
</evidence>
<keyword evidence="2" id="KW-0560">Oxidoreductase</keyword>
<dbReference type="EMBL" id="JACHCE010000003">
    <property type="protein sequence ID" value="MBB5636729.1"/>
    <property type="molecule type" value="Genomic_DNA"/>
</dbReference>
<dbReference type="InterPro" id="IPR001128">
    <property type="entry name" value="Cyt_P450"/>
</dbReference>
<dbReference type="AlphaFoldDB" id="A0A7W9DZY3"/>
<evidence type="ECO:0000313" key="3">
    <source>
        <dbReference type="EMBL" id="MBB5636729.1"/>
    </source>
</evidence>
<dbReference type="GO" id="GO:0005506">
    <property type="term" value="F:iron ion binding"/>
    <property type="evidence" value="ECO:0007669"/>
    <property type="project" value="InterPro"/>
</dbReference>
<evidence type="ECO:0000256" key="1">
    <source>
        <dbReference type="ARBA" id="ARBA00010617"/>
    </source>
</evidence>
<organism evidence="3 4">
    <name type="scientific">Pedobacter cryoconitis</name>
    <dbReference type="NCBI Taxonomy" id="188932"/>
    <lineage>
        <taxon>Bacteria</taxon>
        <taxon>Pseudomonadati</taxon>
        <taxon>Bacteroidota</taxon>
        <taxon>Sphingobacteriia</taxon>
        <taxon>Sphingobacteriales</taxon>
        <taxon>Sphingobacteriaceae</taxon>
        <taxon>Pedobacter</taxon>
    </lineage>
</organism>
<dbReference type="GO" id="GO:0016705">
    <property type="term" value="F:oxidoreductase activity, acting on paired donors, with incorporation or reduction of molecular oxygen"/>
    <property type="evidence" value="ECO:0007669"/>
    <property type="project" value="InterPro"/>
</dbReference>
<dbReference type="RefSeq" id="WP_183882540.1">
    <property type="nucleotide sequence ID" value="NZ_JACHCE010000003.1"/>
</dbReference>
<name>A0A7W9DZY3_9SPHI</name>
<comment type="caution">
    <text evidence="3">The sequence shown here is derived from an EMBL/GenBank/DDBJ whole genome shotgun (WGS) entry which is preliminary data.</text>
</comment>
<keyword evidence="2" id="KW-0349">Heme</keyword>
<dbReference type="PANTHER" id="PTHR46696:SF1">
    <property type="entry name" value="CYTOCHROME P450 YJIB-RELATED"/>
    <property type="match status" value="1"/>
</dbReference>
<dbReference type="PRINTS" id="PR00359">
    <property type="entry name" value="BP450"/>
</dbReference>
<evidence type="ECO:0000256" key="2">
    <source>
        <dbReference type="RuleBase" id="RU000461"/>
    </source>
</evidence>
<dbReference type="PANTHER" id="PTHR46696">
    <property type="entry name" value="P450, PUTATIVE (EUROFUNG)-RELATED"/>
    <property type="match status" value="1"/>
</dbReference>
<sequence>METGLIIDWHTTDPHTFYLKHLKEHPVHYVSAQQGWNIYAYRQAREIMLHQDALIPEIKTGHTGLNQNTLKLTRQLARLNNFEQHKKSRQAAMQIYNQIQPVSVHDILSTLLKAGTTNNSIDWVNTIGKKLPALYILKSLNFGHDDCLYIINHLSALVKIMSVQKTAAEIILLNELTDTLFILVQKHFSNTDTTRHLTENDEWTELLISNLIGLLIQSYDAGRGLLTNTLIQLIRNHHPLPGNRTEDYFKQVITETLRFDPPVHLTKRIAGRDILIGNQVIKKGEMITIVLAAANLDPQIFESSSTYNPLRANNHEHLTFGAGHHQCLAKHLMTELTAETFKLLYHRIQMPEQAINYEPLLNVRLVKNLFITI</sequence>
<dbReference type="InterPro" id="IPR002397">
    <property type="entry name" value="Cyt_P450_B"/>
</dbReference>
<protein>
    <recommendedName>
        <fullName evidence="5">Cytochrome P450</fullName>
    </recommendedName>
</protein>
<dbReference type="Pfam" id="PF00067">
    <property type="entry name" value="p450"/>
    <property type="match status" value="1"/>
</dbReference>
<dbReference type="Gene3D" id="1.10.630.10">
    <property type="entry name" value="Cytochrome P450"/>
    <property type="match status" value="1"/>
</dbReference>
<dbReference type="GO" id="GO:0020037">
    <property type="term" value="F:heme binding"/>
    <property type="evidence" value="ECO:0007669"/>
    <property type="project" value="InterPro"/>
</dbReference>
<dbReference type="InterPro" id="IPR017972">
    <property type="entry name" value="Cyt_P450_CS"/>
</dbReference>
<comment type="similarity">
    <text evidence="1 2">Belongs to the cytochrome P450 family.</text>
</comment>
<reference evidence="3 4" key="1">
    <citation type="submission" date="2020-08" db="EMBL/GenBank/DDBJ databases">
        <title>Genomic Encyclopedia of Type Strains, Phase IV (KMG-V): Genome sequencing to study the core and pangenomes of soil and plant-associated prokaryotes.</title>
        <authorList>
            <person name="Whitman W."/>
        </authorList>
    </citation>
    <scope>NUCLEOTIDE SEQUENCE [LARGE SCALE GENOMIC DNA]</scope>
    <source>
        <strain evidence="3 4">S3M1</strain>
    </source>
</reference>
<dbReference type="PROSITE" id="PS00086">
    <property type="entry name" value="CYTOCHROME_P450"/>
    <property type="match status" value="1"/>
</dbReference>
<dbReference type="GO" id="GO:0004497">
    <property type="term" value="F:monooxygenase activity"/>
    <property type="evidence" value="ECO:0007669"/>
    <property type="project" value="UniProtKB-KW"/>
</dbReference>
<dbReference type="SUPFAM" id="SSF48264">
    <property type="entry name" value="Cytochrome P450"/>
    <property type="match status" value="1"/>
</dbReference>